<keyword evidence="8" id="KW-1185">Reference proteome</keyword>
<dbReference type="PANTHER" id="PTHR14324:SF3">
    <property type="entry name" value="CONDENSIN-2 COMPLEX SUBUNIT H2"/>
    <property type="match status" value="1"/>
</dbReference>
<evidence type="ECO:0008006" key="9">
    <source>
        <dbReference type="Google" id="ProtNLM"/>
    </source>
</evidence>
<dbReference type="GO" id="GO:0051306">
    <property type="term" value="P:mitotic sister chromatid separation"/>
    <property type="evidence" value="ECO:0007669"/>
    <property type="project" value="TreeGrafter"/>
</dbReference>
<evidence type="ECO:0000313" key="7">
    <source>
        <dbReference type="EMBL" id="CBJ29522.1"/>
    </source>
</evidence>
<feature type="region of interest" description="Disordered" evidence="4">
    <location>
        <begin position="817"/>
        <end position="875"/>
    </location>
</feature>
<evidence type="ECO:0000256" key="4">
    <source>
        <dbReference type="SAM" id="MobiDB-lite"/>
    </source>
</evidence>
<feature type="region of interest" description="Disordered" evidence="4">
    <location>
        <begin position="717"/>
        <end position="742"/>
    </location>
</feature>
<evidence type="ECO:0000259" key="5">
    <source>
        <dbReference type="Pfam" id="PF06278"/>
    </source>
</evidence>
<dbReference type="GO" id="GO:0010032">
    <property type="term" value="P:meiotic chromosome condensation"/>
    <property type="evidence" value="ECO:0007669"/>
    <property type="project" value="TreeGrafter"/>
</dbReference>
<gene>
    <name evidence="7" type="ORF">Esi_0149_0081</name>
</gene>
<name>D7FKX7_ECTSI</name>
<feature type="compositionally biased region" description="Basic and acidic residues" evidence="4">
    <location>
        <begin position="423"/>
        <end position="444"/>
    </location>
</feature>
<accession>D7FKX7</accession>
<organism evidence="7 8">
    <name type="scientific">Ectocarpus siliculosus</name>
    <name type="common">Brown alga</name>
    <name type="synonym">Conferva siliculosa</name>
    <dbReference type="NCBI Taxonomy" id="2880"/>
    <lineage>
        <taxon>Eukaryota</taxon>
        <taxon>Sar</taxon>
        <taxon>Stramenopiles</taxon>
        <taxon>Ochrophyta</taxon>
        <taxon>PX clade</taxon>
        <taxon>Phaeophyceae</taxon>
        <taxon>Ectocarpales</taxon>
        <taxon>Ectocarpaceae</taxon>
        <taxon>Ectocarpus</taxon>
    </lineage>
</organism>
<dbReference type="GO" id="GO:0003682">
    <property type="term" value="F:chromatin binding"/>
    <property type="evidence" value="ECO:0007669"/>
    <property type="project" value="TreeGrafter"/>
</dbReference>
<feature type="compositionally biased region" description="Gly residues" evidence="4">
    <location>
        <begin position="602"/>
        <end position="619"/>
    </location>
</feature>
<comment type="similarity">
    <text evidence="2">Belongs to the CND2 H2 (condensin-2 subunit 2) family.</text>
</comment>
<dbReference type="InterPro" id="IPR031737">
    <property type="entry name" value="CNDH2_C"/>
</dbReference>
<feature type="region of interest" description="Disordered" evidence="4">
    <location>
        <begin position="88"/>
        <end position="109"/>
    </location>
</feature>
<dbReference type="Pfam" id="PF16858">
    <property type="entry name" value="CNDH2_C"/>
    <property type="match status" value="1"/>
</dbReference>
<dbReference type="OMA" id="FDPPEHK"/>
<feature type="compositionally biased region" description="Basic and acidic residues" evidence="4">
    <location>
        <begin position="355"/>
        <end position="368"/>
    </location>
</feature>
<evidence type="ECO:0000256" key="1">
    <source>
        <dbReference type="ARBA" id="ARBA00004123"/>
    </source>
</evidence>
<dbReference type="OrthoDB" id="10038475at2759"/>
<feature type="compositionally biased region" description="Low complexity" evidence="4">
    <location>
        <begin position="199"/>
        <end position="208"/>
    </location>
</feature>
<dbReference type="eggNOG" id="KOG2359">
    <property type="taxonomic scope" value="Eukaryota"/>
</dbReference>
<feature type="compositionally biased region" description="Gly residues" evidence="4">
    <location>
        <begin position="273"/>
        <end position="286"/>
    </location>
</feature>
<feature type="region of interest" description="Disordered" evidence="4">
    <location>
        <begin position="602"/>
        <end position="621"/>
    </location>
</feature>
<protein>
    <recommendedName>
        <fullName evidence="9">Condensin-2 complex subunit H2</fullName>
    </recommendedName>
</protein>
<dbReference type="STRING" id="2880.D7FKX7"/>
<feature type="domain" description="Condensin II complex subunit H2 N-terminal" evidence="5">
    <location>
        <begin position="115"/>
        <end position="234"/>
    </location>
</feature>
<feature type="region of interest" description="Disordered" evidence="4">
    <location>
        <begin position="199"/>
        <end position="221"/>
    </location>
</feature>
<dbReference type="InterPro" id="IPR009378">
    <property type="entry name" value="H2_N"/>
</dbReference>
<keyword evidence="3" id="KW-0539">Nucleus</keyword>
<dbReference type="GO" id="GO:0005634">
    <property type="term" value="C:nucleus"/>
    <property type="evidence" value="ECO:0007669"/>
    <property type="project" value="UniProtKB-SubCell"/>
</dbReference>
<feature type="compositionally biased region" description="Gly residues" evidence="4">
    <location>
        <begin position="387"/>
        <end position="397"/>
    </location>
</feature>
<sequence length="875" mass="93583">MKNSEGWGVKLRKNGRCPFSLGEPCLHGTAKLGELGPSSWVVESNAREGGVGRNPTFVRDLWLENCPETALREPRFDFATDEPVALDQGESTRNLSHKRRSGFEMSSSADSDREERFKHILQPIRDLAQNWDVDIATSLEDYLEDLEHITITLDGGASKVNFAEAALLIQGSTCVYSRKVEHVYQLVQRTIDFLTQQKQQNNNNAAKSKSGDGDVGDDSIMGGDETAFLPLDDIILEGKHIDIGSTSSRSRNRRRSSIAPSSGFHGRGHGQGEDGGAGGGLPGGGDVPDITRPPMFLMEQDYGNSFKMSTCAPQQLSGTLLIEGGALDDSLFAQGDAETSEAARACDFWRGLGREGDGGLKARADGERWTGSGMDMGGGDDGDDSDGGGGGFDGDFGPGDDFDDPRDDVPVDGPRTPEGSVSGRRELRQRESIEKEVLKADKAPIDPWAALDPHDPGTSQARPIRKGRTYKIPAQVRKRRGGKKIQGEAKGGGEEQKGDGGSWVGRDGRVMLSVPLLGLAYPEFQYVWNRERQRKAAQTRLARQQARGFMGREDFLPESAPPDSAGMNDVGTDYDGYGSDGSYCSDGGGGYADYGDQSDGGGDMGGYGDGGGEAYGGGDGEGDAGVAPISLEDAFRNKPQTYEDLCRNHIEAFMRGTEKYAHETQLSKRVGAWQEKLEPLMESQEKRQAFDIHAYGQSVLSRVASVLTPAQRARAHTAAKGVHPKVADDAAASPEEAVQADTAEPDVPLVDFGTVVAGKERFDVCRLFLASLQLANNGNVRLFHGDNAADQETTPFRLELLTLQNSDNMSGYFAPSASAAGTGPENVPANGTTKKGTKNGARKGAEAKTKTGGRRGGRGGIVGTKETPSMIQAAV</sequence>
<dbReference type="EMBL" id="FN649737">
    <property type="protein sequence ID" value="CBJ29522.1"/>
    <property type="molecule type" value="Genomic_DNA"/>
</dbReference>
<dbReference type="InterPro" id="IPR031739">
    <property type="entry name" value="Ncaph2"/>
</dbReference>
<evidence type="ECO:0000313" key="8">
    <source>
        <dbReference type="Proteomes" id="UP000002630"/>
    </source>
</evidence>
<proteinExistence type="inferred from homology"/>
<reference evidence="7 8" key="1">
    <citation type="journal article" date="2010" name="Nature">
        <title>The Ectocarpus genome and the independent evolution of multicellularity in brown algae.</title>
        <authorList>
            <person name="Cock J.M."/>
            <person name="Sterck L."/>
            <person name="Rouze P."/>
            <person name="Scornet D."/>
            <person name="Allen A.E."/>
            <person name="Amoutzias G."/>
            <person name="Anthouard V."/>
            <person name="Artiguenave F."/>
            <person name="Aury J.M."/>
            <person name="Badger J.H."/>
            <person name="Beszteri B."/>
            <person name="Billiau K."/>
            <person name="Bonnet E."/>
            <person name="Bothwell J.H."/>
            <person name="Bowler C."/>
            <person name="Boyen C."/>
            <person name="Brownlee C."/>
            <person name="Carrano C.J."/>
            <person name="Charrier B."/>
            <person name="Cho G.Y."/>
            <person name="Coelho S.M."/>
            <person name="Collen J."/>
            <person name="Corre E."/>
            <person name="Da Silva C."/>
            <person name="Delage L."/>
            <person name="Delaroque N."/>
            <person name="Dittami S.M."/>
            <person name="Doulbeau S."/>
            <person name="Elias M."/>
            <person name="Farnham G."/>
            <person name="Gachon C.M."/>
            <person name="Gschloessl B."/>
            <person name="Heesch S."/>
            <person name="Jabbari K."/>
            <person name="Jubin C."/>
            <person name="Kawai H."/>
            <person name="Kimura K."/>
            <person name="Kloareg B."/>
            <person name="Kupper F.C."/>
            <person name="Lang D."/>
            <person name="Le Bail A."/>
            <person name="Leblanc C."/>
            <person name="Lerouge P."/>
            <person name="Lohr M."/>
            <person name="Lopez P.J."/>
            <person name="Martens C."/>
            <person name="Maumus F."/>
            <person name="Michel G."/>
            <person name="Miranda-Saavedra D."/>
            <person name="Morales J."/>
            <person name="Moreau H."/>
            <person name="Motomura T."/>
            <person name="Nagasato C."/>
            <person name="Napoli C.A."/>
            <person name="Nelson D.R."/>
            <person name="Nyvall-Collen P."/>
            <person name="Peters A.F."/>
            <person name="Pommier C."/>
            <person name="Potin P."/>
            <person name="Poulain J."/>
            <person name="Quesneville H."/>
            <person name="Read B."/>
            <person name="Rensing S.A."/>
            <person name="Ritter A."/>
            <person name="Rousvoal S."/>
            <person name="Samanta M."/>
            <person name="Samson G."/>
            <person name="Schroeder D.C."/>
            <person name="Segurens B."/>
            <person name="Strittmatter M."/>
            <person name="Tonon T."/>
            <person name="Tregear J.W."/>
            <person name="Valentin K."/>
            <person name="von Dassow P."/>
            <person name="Yamagishi T."/>
            <person name="Van de Peer Y."/>
            <person name="Wincker P."/>
        </authorList>
    </citation>
    <scope>NUCLEOTIDE SEQUENCE [LARGE SCALE GENOMIC DNA]</scope>
    <source>
        <strain evidence="8">Ec32 / CCAP1310/4</strain>
    </source>
</reference>
<feature type="region of interest" description="Disordered" evidence="4">
    <location>
        <begin position="245"/>
        <end position="294"/>
    </location>
</feature>
<dbReference type="Proteomes" id="UP000002630">
    <property type="component" value="Linkage Group LG12"/>
</dbReference>
<dbReference type="PANTHER" id="PTHR14324">
    <property type="entry name" value="CONDENSIN-2 COMPLEX SUBUNIT H2"/>
    <property type="match status" value="1"/>
</dbReference>
<dbReference type="GO" id="GO:0000796">
    <property type="term" value="C:condensin complex"/>
    <property type="evidence" value="ECO:0007669"/>
    <property type="project" value="TreeGrafter"/>
</dbReference>
<evidence type="ECO:0000256" key="3">
    <source>
        <dbReference type="ARBA" id="ARBA00023242"/>
    </source>
</evidence>
<dbReference type="InParanoid" id="D7FKX7"/>
<evidence type="ECO:0000256" key="2">
    <source>
        <dbReference type="ARBA" id="ARBA00007844"/>
    </source>
</evidence>
<feature type="compositionally biased region" description="Basic and acidic residues" evidence="4">
    <location>
        <begin position="485"/>
        <end position="498"/>
    </location>
</feature>
<dbReference type="EMBL" id="FN648060">
    <property type="protein sequence ID" value="CBJ29522.1"/>
    <property type="molecule type" value="Genomic_DNA"/>
</dbReference>
<feature type="region of interest" description="Disordered" evidence="4">
    <location>
        <begin position="545"/>
        <end position="571"/>
    </location>
</feature>
<feature type="compositionally biased region" description="Polar residues" evidence="4">
    <location>
        <begin position="866"/>
        <end position="875"/>
    </location>
</feature>
<feature type="domain" description="Condensin-2 complex subunit H2 C-terminal" evidence="6">
    <location>
        <begin position="641"/>
        <end position="806"/>
    </location>
</feature>
<evidence type="ECO:0000259" key="6">
    <source>
        <dbReference type="Pfam" id="PF16858"/>
    </source>
</evidence>
<comment type="subcellular location">
    <subcellularLocation>
        <location evidence="1">Nucleus</location>
    </subcellularLocation>
</comment>
<dbReference type="AlphaFoldDB" id="D7FKX7"/>
<feature type="region of interest" description="Disordered" evidence="4">
    <location>
        <begin position="355"/>
        <end position="502"/>
    </location>
</feature>
<dbReference type="Pfam" id="PF06278">
    <property type="entry name" value="CNDH2_N"/>
    <property type="match status" value="1"/>
</dbReference>